<dbReference type="Proteomes" id="UP000524404">
    <property type="component" value="Unassembled WGS sequence"/>
</dbReference>
<protein>
    <submittedName>
        <fullName evidence="4">Ferric-dicitrate binding protein FerR (Iron transport regulator)</fullName>
    </submittedName>
</protein>
<dbReference type="Gene3D" id="2.60.120.1440">
    <property type="match status" value="1"/>
</dbReference>
<evidence type="ECO:0000313" key="5">
    <source>
        <dbReference type="Proteomes" id="UP000524404"/>
    </source>
</evidence>
<feature type="domain" description="FecR protein" evidence="2">
    <location>
        <begin position="114"/>
        <end position="202"/>
    </location>
</feature>
<dbReference type="PIRSF" id="PIRSF018266">
    <property type="entry name" value="FecR"/>
    <property type="match status" value="1"/>
</dbReference>
<dbReference type="InterPro" id="IPR006860">
    <property type="entry name" value="FecR"/>
</dbReference>
<dbReference type="AlphaFoldDB" id="A0A841EY66"/>
<evidence type="ECO:0000256" key="1">
    <source>
        <dbReference type="SAM" id="Phobius"/>
    </source>
</evidence>
<feature type="domain" description="Protein FecR C-terminal" evidence="3">
    <location>
        <begin position="249"/>
        <end position="315"/>
    </location>
</feature>
<dbReference type="GO" id="GO:0016989">
    <property type="term" value="F:sigma factor antagonist activity"/>
    <property type="evidence" value="ECO:0007669"/>
    <property type="project" value="TreeGrafter"/>
</dbReference>
<dbReference type="PANTHER" id="PTHR30273:SF2">
    <property type="entry name" value="PROTEIN FECR"/>
    <property type="match status" value="1"/>
</dbReference>
<keyword evidence="1" id="KW-0812">Transmembrane</keyword>
<gene>
    <name evidence="4" type="ORF">HNP25_003084</name>
</gene>
<dbReference type="EMBL" id="JACHKT010000023">
    <property type="protein sequence ID" value="MBB6004421.1"/>
    <property type="molecule type" value="Genomic_DNA"/>
</dbReference>
<keyword evidence="1" id="KW-0472">Membrane</keyword>
<comment type="caution">
    <text evidence="4">The sequence shown here is derived from an EMBL/GenBank/DDBJ whole genome shotgun (WGS) entry which is preliminary data.</text>
</comment>
<accession>A0A841EY66</accession>
<proteinExistence type="predicted"/>
<evidence type="ECO:0000259" key="2">
    <source>
        <dbReference type="Pfam" id="PF04773"/>
    </source>
</evidence>
<dbReference type="Pfam" id="PF16344">
    <property type="entry name" value="FecR_C"/>
    <property type="match status" value="1"/>
</dbReference>
<organism evidence="4 5">
    <name type="scientific">Arcicella rosea</name>
    <dbReference type="NCBI Taxonomy" id="502909"/>
    <lineage>
        <taxon>Bacteria</taxon>
        <taxon>Pseudomonadati</taxon>
        <taxon>Bacteroidota</taxon>
        <taxon>Cytophagia</taxon>
        <taxon>Cytophagales</taxon>
        <taxon>Flectobacillaceae</taxon>
        <taxon>Arcicella</taxon>
    </lineage>
</organism>
<dbReference type="InterPro" id="IPR032508">
    <property type="entry name" value="FecR_C"/>
</dbReference>
<evidence type="ECO:0000313" key="4">
    <source>
        <dbReference type="EMBL" id="MBB6004421.1"/>
    </source>
</evidence>
<dbReference type="Pfam" id="PF04773">
    <property type="entry name" value="FecR"/>
    <property type="match status" value="1"/>
</dbReference>
<dbReference type="Gene3D" id="3.55.50.30">
    <property type="match status" value="1"/>
</dbReference>
<dbReference type="RefSeq" id="WP_184135392.1">
    <property type="nucleotide sequence ID" value="NZ_JACHKT010000023.1"/>
</dbReference>
<keyword evidence="5" id="KW-1185">Reference proteome</keyword>
<dbReference type="PANTHER" id="PTHR30273">
    <property type="entry name" value="PERIPLASMIC SIGNAL SENSOR AND SIGMA FACTOR ACTIVATOR FECR-RELATED"/>
    <property type="match status" value="1"/>
</dbReference>
<evidence type="ECO:0000259" key="3">
    <source>
        <dbReference type="Pfam" id="PF16344"/>
    </source>
</evidence>
<reference evidence="4 5" key="1">
    <citation type="submission" date="2020-08" db="EMBL/GenBank/DDBJ databases">
        <title>Functional genomics of gut bacteria from endangered species of beetles.</title>
        <authorList>
            <person name="Carlos-Shanley C."/>
        </authorList>
    </citation>
    <scope>NUCLEOTIDE SEQUENCE [LARGE SCALE GENOMIC DNA]</scope>
    <source>
        <strain evidence="4 5">S00070</strain>
    </source>
</reference>
<keyword evidence="1" id="KW-1133">Transmembrane helix</keyword>
<name>A0A841EY66_9BACT</name>
<dbReference type="InterPro" id="IPR012373">
    <property type="entry name" value="Ferrdict_sens_TM"/>
</dbReference>
<feature type="transmembrane region" description="Helical" evidence="1">
    <location>
        <begin position="76"/>
        <end position="100"/>
    </location>
</feature>
<sequence length="322" mass="36350">MKDSKLIVLIDKYQQGNCTPAEKLIVEEWMNSLAVEKNAFEKINEEEKLAIKQKMFAKIKEEIKPLPKETVKLFNWAAYVKIAAVLVVFIGLAFSLVLAYDVFDWKNETLQASSEGQTKKVMLPDGSIIWLKGKSTLTYPEHFDQATREVSLSGEALFEVAKDAQHPFIVHSGNMDTRVLGTSFNIRPIGKHIEVVVFTGKVTVSLPNTNKQLLILPSEKAICMPAEKEIKAQTNVQKEEYLANTEYNMNFEDAQMSEIIKKIEAKFDVKVKLTDNTVANCLITADFTDQSLIKTFEVLCQTLNGTFEVENNSVWLRAEGCK</sequence>